<sequence>MINTTQREEGGLDFLAATHEVRSLKKRLVSHARFEVHRDEFGRSTLLCANIREVLLHRVETLWKNGKLTENFDGKLLITILGDRGCGSVKIGLQIGNVLSDANSPRNFTLVAFWEGDHMRRLLRASEEIRSIGTLFASDTADLLIDVRELPTYARAVLMTPQQIHNFEAKCFAVHSYFRVKMKTFWKESYGPSKLAKNSASFHLDPEIAVDSKTFRFEIVDLLWRHENRSGVRVKFPHVNEQVCGV</sequence>
<reference evidence="1" key="2">
    <citation type="submission" date="2014-05" db="EMBL/GenBank/DDBJ databases">
        <title>The genome and life-stage specific transcriptomes of Globodera pallida elucidate key aspects of plant parasitism by a cyst nematode.</title>
        <authorList>
            <person name="Cotton J.A."/>
            <person name="Lilley C.J."/>
            <person name="Jones L.M."/>
            <person name="Kikuchi T."/>
            <person name="Reid A.J."/>
            <person name="Thorpe P."/>
            <person name="Tsai I.J."/>
            <person name="Beasley H."/>
            <person name="Blok V."/>
            <person name="Cock P.J.A."/>
            <person name="Van den Akker S.E."/>
            <person name="Holroyd N."/>
            <person name="Hunt M."/>
            <person name="Mantelin S."/>
            <person name="Naghra H."/>
            <person name="Pain A."/>
            <person name="Palomares-Rius J.E."/>
            <person name="Zarowiecki M."/>
            <person name="Berriman M."/>
            <person name="Jones J.T."/>
            <person name="Urwin P.E."/>
        </authorList>
    </citation>
    <scope>NUCLEOTIDE SEQUENCE [LARGE SCALE GENOMIC DNA]</scope>
    <source>
        <strain evidence="1">Lindley</strain>
    </source>
</reference>
<keyword evidence="1" id="KW-1185">Reference proteome</keyword>
<accession>A0A183BTW7</accession>
<dbReference type="Pfam" id="PF06918">
    <property type="entry name" value="DUF1280"/>
    <property type="match status" value="1"/>
</dbReference>
<evidence type="ECO:0000313" key="2">
    <source>
        <dbReference type="WBParaSite" id="GPLIN_000405300"/>
    </source>
</evidence>
<dbReference type="InterPro" id="IPR009689">
    <property type="entry name" value="DUF1280"/>
</dbReference>
<reference evidence="1" key="1">
    <citation type="submission" date="2013-12" db="EMBL/GenBank/DDBJ databases">
        <authorList>
            <person name="Aslett M."/>
        </authorList>
    </citation>
    <scope>NUCLEOTIDE SEQUENCE [LARGE SCALE GENOMIC DNA]</scope>
    <source>
        <strain evidence="1">Lindley</strain>
    </source>
</reference>
<name>A0A183BTW7_GLOPA</name>
<evidence type="ECO:0000313" key="1">
    <source>
        <dbReference type="Proteomes" id="UP000050741"/>
    </source>
</evidence>
<dbReference type="AlphaFoldDB" id="A0A183BTW7"/>
<organism evidence="1 2">
    <name type="scientific">Globodera pallida</name>
    <name type="common">Potato cyst nematode worm</name>
    <name type="synonym">Heterodera pallida</name>
    <dbReference type="NCBI Taxonomy" id="36090"/>
    <lineage>
        <taxon>Eukaryota</taxon>
        <taxon>Metazoa</taxon>
        <taxon>Ecdysozoa</taxon>
        <taxon>Nematoda</taxon>
        <taxon>Chromadorea</taxon>
        <taxon>Rhabditida</taxon>
        <taxon>Tylenchina</taxon>
        <taxon>Tylenchomorpha</taxon>
        <taxon>Tylenchoidea</taxon>
        <taxon>Heteroderidae</taxon>
        <taxon>Heteroderinae</taxon>
        <taxon>Globodera</taxon>
    </lineage>
</organism>
<dbReference type="Proteomes" id="UP000050741">
    <property type="component" value="Unassembled WGS sequence"/>
</dbReference>
<dbReference type="WBParaSite" id="GPLIN_000405300">
    <property type="protein sequence ID" value="GPLIN_000405300"/>
    <property type="gene ID" value="GPLIN_000405300"/>
</dbReference>
<proteinExistence type="predicted"/>
<reference evidence="2" key="3">
    <citation type="submission" date="2016-06" db="UniProtKB">
        <authorList>
            <consortium name="WormBaseParasite"/>
        </authorList>
    </citation>
    <scope>IDENTIFICATION</scope>
</reference>
<protein>
    <submittedName>
        <fullName evidence="2">PPDK_N domain-containing protein</fullName>
    </submittedName>
</protein>